<dbReference type="PROSITE" id="PS51061">
    <property type="entry name" value="R3H"/>
    <property type="match status" value="1"/>
</dbReference>
<dbReference type="SMART" id="SM00393">
    <property type="entry name" value="R3H"/>
    <property type="match status" value="1"/>
</dbReference>
<dbReference type="SMART" id="SM00443">
    <property type="entry name" value="G_patch"/>
    <property type="match status" value="1"/>
</dbReference>
<evidence type="ECO:0000256" key="4">
    <source>
        <dbReference type="ARBA" id="ARBA00018964"/>
    </source>
</evidence>
<organism evidence="12 13">
    <name type="scientific">Pleurostoma richardsiae</name>
    <dbReference type="NCBI Taxonomy" id="41990"/>
    <lineage>
        <taxon>Eukaryota</taxon>
        <taxon>Fungi</taxon>
        <taxon>Dikarya</taxon>
        <taxon>Ascomycota</taxon>
        <taxon>Pezizomycotina</taxon>
        <taxon>Sordariomycetes</taxon>
        <taxon>Sordariomycetidae</taxon>
        <taxon>Calosphaeriales</taxon>
        <taxon>Pleurostomataceae</taxon>
        <taxon>Pleurostoma</taxon>
    </lineage>
</organism>
<keyword evidence="13" id="KW-1185">Reference proteome</keyword>
<evidence type="ECO:0000259" key="11">
    <source>
        <dbReference type="PROSITE" id="PS51061"/>
    </source>
</evidence>
<evidence type="ECO:0000259" key="10">
    <source>
        <dbReference type="PROSITE" id="PS50174"/>
    </source>
</evidence>
<evidence type="ECO:0000313" key="12">
    <source>
        <dbReference type="EMBL" id="KAJ9134748.1"/>
    </source>
</evidence>
<dbReference type="CDD" id="cd02646">
    <property type="entry name" value="R3H_G-patch"/>
    <property type="match status" value="1"/>
</dbReference>
<reference evidence="12" key="1">
    <citation type="submission" date="2022-07" db="EMBL/GenBank/DDBJ databases">
        <title>Fungi with potential for degradation of polypropylene.</title>
        <authorList>
            <person name="Gostincar C."/>
        </authorList>
    </citation>
    <scope>NUCLEOTIDE SEQUENCE</scope>
    <source>
        <strain evidence="12">EXF-13308</strain>
    </source>
</reference>
<dbReference type="InterPro" id="IPR036867">
    <property type="entry name" value="R3H_dom_sf"/>
</dbReference>
<feature type="domain" description="G-patch" evidence="10">
    <location>
        <begin position="606"/>
        <end position="649"/>
    </location>
</feature>
<dbReference type="InterPro" id="IPR000467">
    <property type="entry name" value="G_patch_dom"/>
</dbReference>
<comment type="similarity">
    <text evidence="3">Belongs to the SQS1 family.</text>
</comment>
<dbReference type="InterPro" id="IPR034082">
    <property type="entry name" value="R3H_G-patch"/>
</dbReference>
<dbReference type="GO" id="GO:0006397">
    <property type="term" value="P:mRNA processing"/>
    <property type="evidence" value="ECO:0007669"/>
    <property type="project" value="UniProtKB-KW"/>
</dbReference>
<evidence type="ECO:0000313" key="13">
    <source>
        <dbReference type="Proteomes" id="UP001174694"/>
    </source>
</evidence>
<feature type="compositionally biased region" description="Basic and acidic residues" evidence="9">
    <location>
        <begin position="134"/>
        <end position="146"/>
    </location>
</feature>
<feature type="domain" description="R3H" evidence="11">
    <location>
        <begin position="481"/>
        <end position="543"/>
    </location>
</feature>
<dbReference type="InterPro" id="IPR001374">
    <property type="entry name" value="R3H_dom"/>
</dbReference>
<name>A0AA38RLP1_9PEZI</name>
<dbReference type="InterPro" id="IPR051189">
    <property type="entry name" value="Splicing_assoc_domain"/>
</dbReference>
<keyword evidence="5" id="KW-0963">Cytoplasm</keyword>
<accession>A0AA38RLP1</accession>
<dbReference type="PANTHER" id="PTHR14195">
    <property type="entry name" value="G PATCH DOMAIN CONTAINING PROTEIN 2"/>
    <property type="match status" value="1"/>
</dbReference>
<keyword evidence="6" id="KW-0507">mRNA processing</keyword>
<comment type="subcellular location">
    <subcellularLocation>
        <location evidence="2">Cytoplasm</location>
    </subcellularLocation>
    <subcellularLocation>
        <location evidence="1">Nucleus</location>
    </subcellularLocation>
</comment>
<proteinExistence type="inferred from homology"/>
<dbReference type="Gene3D" id="3.30.1370.50">
    <property type="entry name" value="R3H-like domain"/>
    <property type="match status" value="1"/>
</dbReference>
<evidence type="ECO:0000256" key="5">
    <source>
        <dbReference type="ARBA" id="ARBA00022490"/>
    </source>
</evidence>
<feature type="compositionally biased region" description="Polar residues" evidence="9">
    <location>
        <begin position="114"/>
        <end position="126"/>
    </location>
</feature>
<feature type="region of interest" description="Disordered" evidence="9">
    <location>
        <begin position="88"/>
        <end position="181"/>
    </location>
</feature>
<dbReference type="GO" id="GO:0008380">
    <property type="term" value="P:RNA splicing"/>
    <property type="evidence" value="ECO:0007669"/>
    <property type="project" value="UniProtKB-KW"/>
</dbReference>
<dbReference type="GO" id="GO:0005737">
    <property type="term" value="C:cytoplasm"/>
    <property type="evidence" value="ECO:0007669"/>
    <property type="project" value="UniProtKB-SubCell"/>
</dbReference>
<feature type="compositionally biased region" description="Acidic residues" evidence="9">
    <location>
        <begin position="243"/>
        <end position="253"/>
    </location>
</feature>
<evidence type="ECO:0000256" key="8">
    <source>
        <dbReference type="ARBA" id="ARBA00023242"/>
    </source>
</evidence>
<dbReference type="EMBL" id="JANBVO010000041">
    <property type="protein sequence ID" value="KAJ9134748.1"/>
    <property type="molecule type" value="Genomic_DNA"/>
</dbReference>
<evidence type="ECO:0000256" key="7">
    <source>
        <dbReference type="ARBA" id="ARBA00023187"/>
    </source>
</evidence>
<dbReference type="Proteomes" id="UP001174694">
    <property type="component" value="Unassembled WGS sequence"/>
</dbReference>
<evidence type="ECO:0000256" key="1">
    <source>
        <dbReference type="ARBA" id="ARBA00004123"/>
    </source>
</evidence>
<evidence type="ECO:0000256" key="2">
    <source>
        <dbReference type="ARBA" id="ARBA00004496"/>
    </source>
</evidence>
<dbReference type="Pfam" id="PF01585">
    <property type="entry name" value="G-patch"/>
    <property type="match status" value="1"/>
</dbReference>
<feature type="compositionally biased region" description="Low complexity" evidence="9">
    <location>
        <begin position="101"/>
        <end position="113"/>
    </location>
</feature>
<dbReference type="Pfam" id="PF01424">
    <property type="entry name" value="R3H"/>
    <property type="match status" value="1"/>
</dbReference>
<keyword evidence="8" id="KW-0539">Nucleus</keyword>
<evidence type="ECO:0000256" key="9">
    <source>
        <dbReference type="SAM" id="MobiDB-lite"/>
    </source>
</evidence>
<sequence>MPQGKKSGRAAKAARIQHLLSSQRRDGGSSPYRANSLARAYAFSLKDEARNTAHNRSAWDGDARLRNRPVGFISAGCIEPLERLQTVSATESNVFSEPDAATRTRPASPAASSEQSNPETKLSGLQDTRAPEVVGRDQPDNGEKEPPFFIDVLGDKDPSAGPLEIPRISSPHSCYGEPSSGDEDIVLFKGRVTKRCSTSTPAFTADEVNLQDGQSGVQRDASYRSEALFHQHSSKTAASPRDGDDDEDGEDSVLADYISNIANDDHGVPASLHRLSVRSLGGSDDEFSLGNPDAGRYGVIPCETATHMEYPCAPSPSQDTSTDGEGIANEIDDEDLARILAKQEELGLGGDELILFSPEFYRSMDRFGQPTSSVDRKLRVSEQHKTSRRQFSGATDLAEAFDNFDLVDCSPRRTSTKAKRKSSEISFELSDVELEESLRATWKKDRDRKKDRKREREELRKLGLLGKHANPNDPRVRYPAGMHLEDIKAELRAFLTGCDTSLTFPPMDASARKSIHELASRFKLKSKSTGSGDQRRPTLYRTKNTVGYVEREFEYLFARFGRHSFPRLDLKTKQTKKGTGNRGASHAAVTYKDGEIVGASAPELGQSNKGREMLEKMGWSSGMGLGAPDNKGILQPVAHVVKRSKAGLG</sequence>
<dbReference type="SUPFAM" id="SSF82708">
    <property type="entry name" value="R3H domain"/>
    <property type="match status" value="1"/>
</dbReference>
<dbReference type="GO" id="GO:0005634">
    <property type="term" value="C:nucleus"/>
    <property type="evidence" value="ECO:0007669"/>
    <property type="project" value="UniProtKB-SubCell"/>
</dbReference>
<dbReference type="PROSITE" id="PS50174">
    <property type="entry name" value="G_PATCH"/>
    <property type="match status" value="1"/>
</dbReference>
<protein>
    <recommendedName>
        <fullName evidence="4">Protein SQS1</fullName>
    </recommendedName>
</protein>
<evidence type="ECO:0000256" key="3">
    <source>
        <dbReference type="ARBA" id="ARBA00010306"/>
    </source>
</evidence>
<evidence type="ECO:0000256" key="6">
    <source>
        <dbReference type="ARBA" id="ARBA00022664"/>
    </source>
</evidence>
<keyword evidence="7" id="KW-0508">mRNA splicing</keyword>
<gene>
    <name evidence="12" type="ORF">NKR23_g9900</name>
</gene>
<comment type="caution">
    <text evidence="12">The sequence shown here is derived from an EMBL/GenBank/DDBJ whole genome shotgun (WGS) entry which is preliminary data.</text>
</comment>
<dbReference type="GO" id="GO:0003676">
    <property type="term" value="F:nucleic acid binding"/>
    <property type="evidence" value="ECO:0007669"/>
    <property type="project" value="UniProtKB-UniRule"/>
</dbReference>
<feature type="region of interest" description="Disordered" evidence="9">
    <location>
        <begin position="207"/>
        <end position="254"/>
    </location>
</feature>
<dbReference type="AlphaFoldDB" id="A0AA38RLP1"/>